<keyword evidence="6 7" id="KW-0408">Iron</keyword>
<dbReference type="GO" id="GO:0006974">
    <property type="term" value="P:DNA damage response"/>
    <property type="evidence" value="ECO:0007669"/>
    <property type="project" value="TreeGrafter"/>
</dbReference>
<dbReference type="HAMAP" id="MF_00657">
    <property type="entry name" value="Hydroxyl_YbiX"/>
    <property type="match status" value="1"/>
</dbReference>
<organism evidence="9 10">
    <name type="scientific">Hyphomonas oceanitis SCH89</name>
    <dbReference type="NCBI Taxonomy" id="1280953"/>
    <lineage>
        <taxon>Bacteria</taxon>
        <taxon>Pseudomonadati</taxon>
        <taxon>Pseudomonadota</taxon>
        <taxon>Alphaproteobacteria</taxon>
        <taxon>Hyphomonadales</taxon>
        <taxon>Hyphomonadaceae</taxon>
        <taxon>Hyphomonas</taxon>
    </lineage>
</organism>
<keyword evidence="4 7" id="KW-0223">Dioxygenase</keyword>
<dbReference type="InterPro" id="IPR023550">
    <property type="entry name" value="PKHD_hydroxylase"/>
</dbReference>
<dbReference type="STRING" id="1280953.HOC_04999"/>
<dbReference type="Gene3D" id="2.60.120.620">
    <property type="entry name" value="q2cbj1_9rhob like domain"/>
    <property type="match status" value="1"/>
</dbReference>
<evidence type="ECO:0000256" key="1">
    <source>
        <dbReference type="ARBA" id="ARBA00001961"/>
    </source>
</evidence>
<evidence type="ECO:0000313" key="9">
    <source>
        <dbReference type="EMBL" id="KDA03483.1"/>
    </source>
</evidence>
<feature type="binding site" evidence="7">
    <location>
        <position position="98"/>
    </location>
    <ligand>
        <name>Fe cation</name>
        <dbReference type="ChEBI" id="CHEBI:24875"/>
    </ligand>
</feature>
<keyword evidence="5 7" id="KW-0560">Oxidoreductase</keyword>
<dbReference type="Proteomes" id="UP000024942">
    <property type="component" value="Unassembled WGS sequence"/>
</dbReference>
<dbReference type="GO" id="GO:0006879">
    <property type="term" value="P:intracellular iron ion homeostasis"/>
    <property type="evidence" value="ECO:0007669"/>
    <property type="project" value="TreeGrafter"/>
</dbReference>
<dbReference type="InterPro" id="IPR005123">
    <property type="entry name" value="Oxoglu/Fe-dep_dioxygenase_dom"/>
</dbReference>
<dbReference type="OrthoDB" id="9812472at2"/>
<feature type="binding site" evidence="7">
    <location>
        <position position="167"/>
    </location>
    <ligand>
        <name>2-oxoglutarate</name>
        <dbReference type="ChEBI" id="CHEBI:16810"/>
    </ligand>
</feature>
<dbReference type="Pfam" id="PF13640">
    <property type="entry name" value="2OG-FeII_Oxy_3"/>
    <property type="match status" value="1"/>
</dbReference>
<dbReference type="PANTHER" id="PTHR41536">
    <property type="entry name" value="PKHD-TYPE HYDROXYLASE YBIX"/>
    <property type="match status" value="1"/>
</dbReference>
<evidence type="ECO:0000256" key="6">
    <source>
        <dbReference type="ARBA" id="ARBA00023004"/>
    </source>
</evidence>
<feature type="domain" description="Fe2OG dioxygenase" evidence="8">
    <location>
        <begin position="78"/>
        <end position="176"/>
    </location>
</feature>
<dbReference type="InterPro" id="IPR006620">
    <property type="entry name" value="Pro_4_hyd_alph"/>
</dbReference>
<dbReference type="RefSeq" id="WP_035536334.1">
    <property type="nucleotide sequence ID" value="NZ_ARYL01000005.1"/>
</dbReference>
<dbReference type="GO" id="GO:0005506">
    <property type="term" value="F:iron ion binding"/>
    <property type="evidence" value="ECO:0007669"/>
    <property type="project" value="UniProtKB-UniRule"/>
</dbReference>
<dbReference type="GO" id="GO:0016706">
    <property type="term" value="F:2-oxoglutarate-dependent dioxygenase activity"/>
    <property type="evidence" value="ECO:0007669"/>
    <property type="project" value="UniProtKB-UniRule"/>
</dbReference>
<dbReference type="InterPro" id="IPR041097">
    <property type="entry name" value="PKHD_C"/>
</dbReference>
<comment type="cofactor">
    <cofactor evidence="7">
        <name>Fe(2+)</name>
        <dbReference type="ChEBI" id="CHEBI:29033"/>
    </cofactor>
    <text evidence="7">Binds 1 Fe(2+) ion per subunit.</text>
</comment>
<keyword evidence="10" id="KW-1185">Reference proteome</keyword>
<dbReference type="NCBIfam" id="NF003975">
    <property type="entry name" value="PRK05467.1-4"/>
    <property type="match status" value="1"/>
</dbReference>
<evidence type="ECO:0000256" key="5">
    <source>
        <dbReference type="ARBA" id="ARBA00023002"/>
    </source>
</evidence>
<dbReference type="AlphaFoldDB" id="A0A059GAJ6"/>
<protein>
    <submittedName>
        <fullName evidence="9">Hydroxylase</fullName>
    </submittedName>
</protein>
<dbReference type="Pfam" id="PF18331">
    <property type="entry name" value="PKHD_C"/>
    <property type="match status" value="1"/>
</dbReference>
<name>A0A059GAJ6_9PROT</name>
<dbReference type="InterPro" id="IPR044862">
    <property type="entry name" value="Pro_4_hyd_alph_FE2OG_OXY"/>
</dbReference>
<dbReference type="SMART" id="SM00702">
    <property type="entry name" value="P4Hc"/>
    <property type="match status" value="1"/>
</dbReference>
<proteinExistence type="inferred from homology"/>
<comment type="caution">
    <text evidence="9">The sequence shown here is derived from an EMBL/GenBank/DDBJ whole genome shotgun (WGS) entry which is preliminary data.</text>
</comment>
<feature type="binding site" evidence="7">
    <location>
        <position position="96"/>
    </location>
    <ligand>
        <name>Fe cation</name>
        <dbReference type="ChEBI" id="CHEBI:24875"/>
    </ligand>
</feature>
<evidence type="ECO:0000256" key="4">
    <source>
        <dbReference type="ARBA" id="ARBA00022964"/>
    </source>
</evidence>
<dbReference type="PROSITE" id="PS51471">
    <property type="entry name" value="FE2OG_OXY"/>
    <property type="match status" value="1"/>
</dbReference>
<dbReference type="Gene3D" id="4.10.860.20">
    <property type="entry name" value="Rabenosyn, Rab binding domain"/>
    <property type="match status" value="1"/>
</dbReference>
<evidence type="ECO:0000256" key="7">
    <source>
        <dbReference type="HAMAP-Rule" id="MF_00657"/>
    </source>
</evidence>
<dbReference type="PANTHER" id="PTHR41536:SF1">
    <property type="entry name" value="PKHD-TYPE HYDROXYLASE YBIX"/>
    <property type="match status" value="1"/>
</dbReference>
<sequence length="225" mass="24134">MFLTIANLLGPRDVARVQKKADALDWVDGARTAGGRARVVKRNLQANLRSGPGEGLHTFLMDAITAHPVLKAAAQPARFSRLMLSRTGPGSHYGPHVDNAHVGTGEERVRTDLSFTLFLSDPASYDGGELVVESQSGAHAAKPAAGDLVLYASGDIHEVRPVTHGERLACVGWIASAVRDPQARAALFELENLRAALGTKLAADEPEHLALEKVISNLVRRWAED</sequence>
<gene>
    <name evidence="9" type="ORF">HOC_04999</name>
</gene>
<dbReference type="GO" id="GO:0031418">
    <property type="term" value="F:L-ascorbic acid binding"/>
    <property type="evidence" value="ECO:0007669"/>
    <property type="project" value="UniProtKB-KW"/>
</dbReference>
<keyword evidence="3 7" id="KW-0847">Vitamin C</keyword>
<comment type="cofactor">
    <cofactor evidence="1 7">
        <name>L-ascorbate</name>
        <dbReference type="ChEBI" id="CHEBI:38290"/>
    </cofactor>
</comment>
<evidence type="ECO:0000259" key="8">
    <source>
        <dbReference type="PROSITE" id="PS51471"/>
    </source>
</evidence>
<dbReference type="PATRIC" id="fig|1280953.3.peg.1006"/>
<accession>A0A059GAJ6</accession>
<reference evidence="9 10" key="1">
    <citation type="journal article" date="2014" name="Antonie Van Leeuwenhoek">
        <title>Hyphomonas beringensis sp. nov. and Hyphomonas chukchiensis sp. nov., isolated from surface seawater of the Bering Sea and Chukchi Sea.</title>
        <authorList>
            <person name="Li C."/>
            <person name="Lai Q."/>
            <person name="Li G."/>
            <person name="Dong C."/>
            <person name="Wang J."/>
            <person name="Liao Y."/>
            <person name="Shao Z."/>
        </authorList>
    </citation>
    <scope>NUCLEOTIDE SEQUENCE [LARGE SCALE GENOMIC DNA]</scope>
    <source>
        <strain evidence="9 10">SCH89</strain>
    </source>
</reference>
<evidence type="ECO:0000256" key="3">
    <source>
        <dbReference type="ARBA" id="ARBA00022896"/>
    </source>
</evidence>
<dbReference type="eggNOG" id="COG3128">
    <property type="taxonomic scope" value="Bacteria"/>
</dbReference>
<evidence type="ECO:0000256" key="2">
    <source>
        <dbReference type="ARBA" id="ARBA00022723"/>
    </source>
</evidence>
<evidence type="ECO:0000313" key="10">
    <source>
        <dbReference type="Proteomes" id="UP000024942"/>
    </source>
</evidence>
<keyword evidence="2 7" id="KW-0479">Metal-binding</keyword>
<feature type="binding site" evidence="7">
    <location>
        <position position="157"/>
    </location>
    <ligand>
        <name>Fe cation</name>
        <dbReference type="ChEBI" id="CHEBI:24875"/>
    </ligand>
</feature>
<dbReference type="EMBL" id="ARYL01000005">
    <property type="protein sequence ID" value="KDA03483.1"/>
    <property type="molecule type" value="Genomic_DNA"/>
</dbReference>
<dbReference type="NCBIfam" id="NF003974">
    <property type="entry name" value="PRK05467.1-3"/>
    <property type="match status" value="1"/>
</dbReference>